<keyword evidence="4 8" id="KW-0479">Metal-binding</keyword>
<protein>
    <submittedName>
        <fullName evidence="11">Nin one binding NOB1 Zn-ribbon-like protein</fullName>
    </submittedName>
</protein>
<dbReference type="GO" id="GO:0004521">
    <property type="term" value="F:RNA endonuclease activity"/>
    <property type="evidence" value="ECO:0007669"/>
    <property type="project" value="InterPro"/>
</dbReference>
<proteinExistence type="inferred from homology"/>
<dbReference type="InterPro" id="IPR033411">
    <property type="entry name" value="Ribonuclease_PIN"/>
</dbReference>
<evidence type="ECO:0000256" key="7">
    <source>
        <dbReference type="ARBA" id="ARBA00023242"/>
    </source>
</evidence>
<dbReference type="Pfam" id="PF08772">
    <property type="entry name" value="Zn_ribbon_NOB1"/>
    <property type="match status" value="1"/>
</dbReference>
<comment type="subcellular location">
    <subcellularLocation>
        <location evidence="1">Nucleus</location>
    </subcellularLocation>
</comment>
<dbReference type="SUPFAM" id="SSF144206">
    <property type="entry name" value="NOB1 zinc finger-like"/>
    <property type="match status" value="1"/>
</dbReference>
<feature type="binding site" evidence="8">
    <location>
        <position position="493"/>
    </location>
    <ligand>
        <name>Zn(2+)</name>
        <dbReference type="ChEBI" id="CHEBI:29105"/>
    </ligand>
</feature>
<dbReference type="InterPro" id="IPR039907">
    <property type="entry name" value="NOB1"/>
</dbReference>
<organism evidence="11 12">
    <name type="scientific">Cinnamomum micranthum f. kanehirae</name>
    <dbReference type="NCBI Taxonomy" id="337451"/>
    <lineage>
        <taxon>Eukaryota</taxon>
        <taxon>Viridiplantae</taxon>
        <taxon>Streptophyta</taxon>
        <taxon>Embryophyta</taxon>
        <taxon>Tracheophyta</taxon>
        <taxon>Spermatophyta</taxon>
        <taxon>Magnoliopsida</taxon>
        <taxon>Magnoliidae</taxon>
        <taxon>Laurales</taxon>
        <taxon>Lauraceae</taxon>
        <taxon>Cinnamomum</taxon>
    </lineage>
</organism>
<feature type="domain" description="Nin one binding (NOB1) Zn-ribbon-like" evidence="9">
    <location>
        <begin position="466"/>
        <end position="534"/>
    </location>
</feature>
<comment type="similarity">
    <text evidence="2">Belongs to the NOB1 family.</text>
</comment>
<feature type="binding site" evidence="8">
    <location>
        <position position="490"/>
    </location>
    <ligand>
        <name>Zn(2+)</name>
        <dbReference type="ChEBI" id="CHEBI:29105"/>
    </ligand>
</feature>
<evidence type="ECO:0000256" key="1">
    <source>
        <dbReference type="ARBA" id="ARBA00004123"/>
    </source>
</evidence>
<dbReference type="GO" id="GO:0030490">
    <property type="term" value="P:maturation of SSU-rRNA"/>
    <property type="evidence" value="ECO:0007669"/>
    <property type="project" value="TreeGrafter"/>
</dbReference>
<dbReference type="InterPro" id="IPR017117">
    <property type="entry name" value="Nob1_euk"/>
</dbReference>
<evidence type="ECO:0000256" key="8">
    <source>
        <dbReference type="PIRSR" id="PIRSR037125-1"/>
    </source>
</evidence>
<feature type="binding site" evidence="8">
    <location>
        <position position="478"/>
    </location>
    <ligand>
        <name>Zn(2+)</name>
        <dbReference type="ChEBI" id="CHEBI:29105"/>
    </ligand>
</feature>
<accession>A0A443N8L5</accession>
<sequence length="622" mass="67334">MEASPPPPAANPPPPKPQEAPIVNRVFSESCRSSKGISVAVVDANAIIHGGEKLMSYADKLVSVKEVLEEVRDPVSRHRLAFMPFSVDAMEPSPDALKKGELSLSLSLSTCIYFVQSQLTMVGSLGSVHIISFARATGDLQTLSDVDLKLIALTYTLEAQIHGTKHLRDNPPPLHVVNVKRLPEKEMPGWGSNVPNLAEWEALENAVEAGTDFDSQILPLKDLNLNVPVNDNSGSADNPVENCCVTQAEDQQDGKHRGFMPAKKEINIAGKKMVADGIDASQGEEADNASDWMPAFDDAGEVANVDAETTENTEDCTEGLLNENIQRAHPANDDLEAGKAKVGIVGDGEISAILKHMRLEEEKEDAAVDSYDDNVVDESTMDDEDIGTEADGAEICGKGLDESEISSQTNESVGTTLVDDSSSEQSWMLRSLSDSSVACVTSDFAMQNVILQMGLRLLAPGGMQFRQLHRWVLKCHACNKVTAEIGRIFCPKCGNGGTLRKVFVTVGENGIVLAARLPRITLRGTKFLLSLPPGGREAITKNLILREDQLPHKVLYPKLKKKSNKQDLDLLSSDDIFSNMPDKRAPLKPPIRKALAVSAGGGIQMIIIFHVTSIRISHSSKL</sequence>
<evidence type="ECO:0000313" key="11">
    <source>
        <dbReference type="EMBL" id="RWR74850.1"/>
    </source>
</evidence>
<dbReference type="OrthoDB" id="446759at2759"/>
<dbReference type="GO" id="GO:0030688">
    <property type="term" value="C:preribosome, small subunit precursor"/>
    <property type="evidence" value="ECO:0007669"/>
    <property type="project" value="TreeGrafter"/>
</dbReference>
<dbReference type="AlphaFoldDB" id="A0A443N8L5"/>
<evidence type="ECO:0000256" key="5">
    <source>
        <dbReference type="ARBA" id="ARBA00022801"/>
    </source>
</evidence>
<dbReference type="PANTHER" id="PTHR12814">
    <property type="entry name" value="RNA-BINDING PROTEIN NOB1"/>
    <property type="match status" value="1"/>
</dbReference>
<dbReference type="GO" id="GO:0016787">
    <property type="term" value="F:hydrolase activity"/>
    <property type="evidence" value="ECO:0007669"/>
    <property type="project" value="UniProtKB-KW"/>
</dbReference>
<dbReference type="PIRSF" id="PIRSF037125">
    <property type="entry name" value="D-site_20S_pre-rRNA_nuclease"/>
    <property type="match status" value="1"/>
</dbReference>
<name>A0A443N8L5_9MAGN</name>
<dbReference type="CDD" id="cd09876">
    <property type="entry name" value="PIN_Nob1-like"/>
    <property type="match status" value="1"/>
</dbReference>
<dbReference type="Gene3D" id="3.40.50.1010">
    <property type="entry name" value="5'-nuclease"/>
    <property type="match status" value="1"/>
</dbReference>
<feature type="domain" description="Ribonuclease PIN" evidence="10">
    <location>
        <begin position="129"/>
        <end position="157"/>
    </location>
</feature>
<dbReference type="Proteomes" id="UP000283530">
    <property type="component" value="Unassembled WGS sequence"/>
</dbReference>
<dbReference type="STRING" id="337451.A0A443N8L5"/>
<evidence type="ECO:0000256" key="3">
    <source>
        <dbReference type="ARBA" id="ARBA00022722"/>
    </source>
</evidence>
<dbReference type="InterPro" id="IPR014881">
    <property type="entry name" value="NOB1_Zn-bd"/>
</dbReference>
<gene>
    <name evidence="11" type="ORF">CKAN_00319900</name>
</gene>
<dbReference type="InterPro" id="IPR036283">
    <property type="entry name" value="NOB1_Zf-like_sf"/>
</dbReference>
<dbReference type="GO" id="GO:0005634">
    <property type="term" value="C:nucleus"/>
    <property type="evidence" value="ECO:0007669"/>
    <property type="project" value="UniProtKB-SubCell"/>
</dbReference>
<dbReference type="EMBL" id="QPKB01000001">
    <property type="protein sequence ID" value="RWR74850.1"/>
    <property type="molecule type" value="Genomic_DNA"/>
</dbReference>
<evidence type="ECO:0000259" key="10">
    <source>
        <dbReference type="Pfam" id="PF17146"/>
    </source>
</evidence>
<evidence type="ECO:0000256" key="4">
    <source>
        <dbReference type="ARBA" id="ARBA00022723"/>
    </source>
</evidence>
<keyword evidence="3" id="KW-0540">Nuclease</keyword>
<keyword evidence="12" id="KW-1185">Reference proteome</keyword>
<comment type="caution">
    <text evidence="11">The sequence shown here is derived from an EMBL/GenBank/DDBJ whole genome shotgun (WGS) entry which is preliminary data.</text>
</comment>
<keyword evidence="7" id="KW-0539">Nucleus</keyword>
<evidence type="ECO:0000259" key="9">
    <source>
        <dbReference type="Pfam" id="PF08772"/>
    </source>
</evidence>
<dbReference type="Pfam" id="PF17146">
    <property type="entry name" value="PIN_6"/>
    <property type="match status" value="2"/>
</dbReference>
<reference evidence="11 12" key="1">
    <citation type="journal article" date="2019" name="Nat. Plants">
        <title>Stout camphor tree genome fills gaps in understanding of flowering plant genome evolution.</title>
        <authorList>
            <person name="Chaw S.M."/>
            <person name="Liu Y.C."/>
            <person name="Wu Y.W."/>
            <person name="Wang H.Y."/>
            <person name="Lin C.I."/>
            <person name="Wu C.S."/>
            <person name="Ke H.M."/>
            <person name="Chang L.Y."/>
            <person name="Hsu C.Y."/>
            <person name="Yang H.T."/>
            <person name="Sudianto E."/>
            <person name="Hsu M.H."/>
            <person name="Wu K.P."/>
            <person name="Wang L.N."/>
            <person name="Leebens-Mack J.H."/>
            <person name="Tsai I.J."/>
        </authorList>
    </citation>
    <scope>NUCLEOTIDE SEQUENCE [LARGE SCALE GENOMIC DNA]</scope>
    <source>
        <strain evidence="12">cv. Chaw 1501</strain>
        <tissue evidence="11">Young leaves</tissue>
    </source>
</reference>
<evidence type="ECO:0000313" key="12">
    <source>
        <dbReference type="Proteomes" id="UP000283530"/>
    </source>
</evidence>
<dbReference type="Gene3D" id="6.20.210.10">
    <property type="entry name" value="Nin one binding (NOB1), Zn-ribbon-like"/>
    <property type="match status" value="1"/>
</dbReference>
<keyword evidence="6 8" id="KW-0862">Zinc</keyword>
<feature type="binding site" evidence="8">
    <location>
        <position position="475"/>
    </location>
    <ligand>
        <name>Zn(2+)</name>
        <dbReference type="ChEBI" id="CHEBI:29105"/>
    </ligand>
</feature>
<keyword evidence="5" id="KW-0378">Hydrolase</keyword>
<evidence type="ECO:0000256" key="2">
    <source>
        <dbReference type="ARBA" id="ARBA00005858"/>
    </source>
</evidence>
<evidence type="ECO:0000256" key="6">
    <source>
        <dbReference type="ARBA" id="ARBA00022833"/>
    </source>
</evidence>
<dbReference type="PANTHER" id="PTHR12814:SF2">
    <property type="entry name" value="RNA-BINDING PROTEIN NOB1"/>
    <property type="match status" value="1"/>
</dbReference>
<feature type="domain" description="Ribonuclease PIN" evidence="10">
    <location>
        <begin position="41"/>
        <end position="99"/>
    </location>
</feature>
<dbReference type="GO" id="GO:0046872">
    <property type="term" value="F:metal ion binding"/>
    <property type="evidence" value="ECO:0007669"/>
    <property type="project" value="UniProtKB-KW"/>
</dbReference>